<reference evidence="9" key="2">
    <citation type="submission" date="2023-05" db="EMBL/GenBank/DDBJ databases">
        <authorList>
            <consortium name="Lawrence Berkeley National Laboratory"/>
            <person name="Steindorff A."/>
            <person name="Hensen N."/>
            <person name="Bonometti L."/>
            <person name="Westerberg I."/>
            <person name="Brannstrom I.O."/>
            <person name="Guillou S."/>
            <person name="Cros-Aarteil S."/>
            <person name="Calhoun S."/>
            <person name="Haridas S."/>
            <person name="Kuo A."/>
            <person name="Mondo S."/>
            <person name="Pangilinan J."/>
            <person name="Riley R."/>
            <person name="Labutti K."/>
            <person name="Andreopoulos B."/>
            <person name="Lipzen A."/>
            <person name="Chen C."/>
            <person name="Yanf M."/>
            <person name="Daum C."/>
            <person name="Ng V."/>
            <person name="Clum A."/>
            <person name="Ohm R."/>
            <person name="Martin F."/>
            <person name="Silar P."/>
            <person name="Natvig D."/>
            <person name="Lalanne C."/>
            <person name="Gautier V."/>
            <person name="Ament-Velasquez S.L."/>
            <person name="Kruys A."/>
            <person name="Hutchinson M.I."/>
            <person name="Powell A.J."/>
            <person name="Barry K."/>
            <person name="Miller A.N."/>
            <person name="Grigoriev I.V."/>
            <person name="Debuchy R."/>
            <person name="Gladieux P."/>
            <person name="Thoren M.H."/>
            <person name="Johannesson H."/>
        </authorList>
    </citation>
    <scope>NUCLEOTIDE SEQUENCE</scope>
    <source>
        <strain evidence="9">CBS 508.74</strain>
    </source>
</reference>
<dbReference type="PROSITE" id="PS50250">
    <property type="entry name" value="PCI"/>
    <property type="match status" value="1"/>
</dbReference>
<gene>
    <name evidence="9" type="ORF">N656DRAFT_706879</name>
</gene>
<protein>
    <recommendedName>
        <fullName evidence="4">COP9 signalosome complex subunit 3</fullName>
    </recommendedName>
</protein>
<dbReference type="Proteomes" id="UP001302812">
    <property type="component" value="Unassembled WGS sequence"/>
</dbReference>
<evidence type="ECO:0000256" key="2">
    <source>
        <dbReference type="ARBA" id="ARBA00004496"/>
    </source>
</evidence>
<dbReference type="GO" id="GO:0005737">
    <property type="term" value="C:cytoplasm"/>
    <property type="evidence" value="ECO:0007669"/>
    <property type="project" value="UniProtKB-SubCell"/>
</dbReference>
<dbReference type="RefSeq" id="XP_064671574.1">
    <property type="nucleotide sequence ID" value="XM_064811387.1"/>
</dbReference>
<reference evidence="9" key="1">
    <citation type="journal article" date="2023" name="Mol. Phylogenet. Evol.">
        <title>Genome-scale phylogeny and comparative genomics of the fungal order Sordariales.</title>
        <authorList>
            <person name="Hensen N."/>
            <person name="Bonometti L."/>
            <person name="Westerberg I."/>
            <person name="Brannstrom I.O."/>
            <person name="Guillou S."/>
            <person name="Cros-Aarteil S."/>
            <person name="Calhoun S."/>
            <person name="Haridas S."/>
            <person name="Kuo A."/>
            <person name="Mondo S."/>
            <person name="Pangilinan J."/>
            <person name="Riley R."/>
            <person name="LaButti K."/>
            <person name="Andreopoulos B."/>
            <person name="Lipzen A."/>
            <person name="Chen C."/>
            <person name="Yan M."/>
            <person name="Daum C."/>
            <person name="Ng V."/>
            <person name="Clum A."/>
            <person name="Steindorff A."/>
            <person name="Ohm R.A."/>
            <person name="Martin F."/>
            <person name="Silar P."/>
            <person name="Natvig D.O."/>
            <person name="Lalanne C."/>
            <person name="Gautier V."/>
            <person name="Ament-Velasquez S.L."/>
            <person name="Kruys A."/>
            <person name="Hutchinson M.I."/>
            <person name="Powell A.J."/>
            <person name="Barry K."/>
            <person name="Miller A.N."/>
            <person name="Grigoriev I.V."/>
            <person name="Debuchy R."/>
            <person name="Gladieux P."/>
            <person name="Hiltunen Thoren M."/>
            <person name="Johannesson H."/>
        </authorList>
    </citation>
    <scope>NUCLEOTIDE SEQUENCE</scope>
    <source>
        <strain evidence="9">CBS 508.74</strain>
    </source>
</reference>
<dbReference type="GO" id="GO:0008180">
    <property type="term" value="C:COP9 signalosome"/>
    <property type="evidence" value="ECO:0007669"/>
    <property type="project" value="UniProtKB-KW"/>
</dbReference>
<dbReference type="AlphaFoldDB" id="A0AAN6TGI3"/>
<dbReference type="GeneID" id="89935512"/>
<keyword evidence="7" id="KW-0539">Nucleus</keyword>
<keyword evidence="10" id="KW-1185">Reference proteome</keyword>
<dbReference type="InterPro" id="IPR000717">
    <property type="entry name" value="PCI_dom"/>
</dbReference>
<comment type="similarity">
    <text evidence="3">Belongs to the CSN3 family.</text>
</comment>
<evidence type="ECO:0000256" key="1">
    <source>
        <dbReference type="ARBA" id="ARBA00004123"/>
    </source>
</evidence>
<proteinExistence type="inferred from homology"/>
<sequence length="486" mass="54600">MDHLALSLLEFPPPSGTYDDAIYHKAAKAHCQKVEKLMTSSSFKDFAPRLLDHVHPEYHSISYLSLLIAIKNAGNLPLGDLLAKITVFLNTFDSIQVRYAGKMFTTVLEWLSSGTLFPASVAAELLATALLKLDPWGSVLTSHHVAMVKLAYTTDDIQPILPVIEKDIVFYPGMKGSNETRPLCDENVPPPAYLTVESGLTRQLSSNDVLQYDFLRGLCFIQRQSWKQAFDALERVITYPTREHTACSKIMVEAHNKWILVGLLLNGKAPALPATTALGPQKVYSSLSKPYQSIARAFEENTATTLKGEFEALGAQFWAEENNLNLMRLVLQHYQRWQILRLRGVYTKISLEQIRQRTQNAETAAPLQSEAEIEEIVQSMIDNGMLTGVIERPENGDPRYLTFLDGAEEPSEAEFARKMVRTAQRLEGLGHLIKTTNERLGTSRDYIRFLVNQQKKEKDAGARDYNLAFINQVEDEDLMTGVMAGY</sequence>
<dbReference type="InterPro" id="IPR055089">
    <property type="entry name" value="COP9_N"/>
</dbReference>
<dbReference type="GO" id="GO:0006511">
    <property type="term" value="P:ubiquitin-dependent protein catabolic process"/>
    <property type="evidence" value="ECO:0007669"/>
    <property type="project" value="TreeGrafter"/>
</dbReference>
<evidence type="ECO:0000256" key="7">
    <source>
        <dbReference type="ARBA" id="ARBA00023242"/>
    </source>
</evidence>
<dbReference type="PANTHER" id="PTHR10758:SF1">
    <property type="entry name" value="COP9 SIGNALOSOME COMPLEX SUBUNIT 3"/>
    <property type="match status" value="1"/>
</dbReference>
<name>A0AAN6TGI3_9PEZI</name>
<evidence type="ECO:0000313" key="10">
    <source>
        <dbReference type="Proteomes" id="UP001302812"/>
    </source>
</evidence>
<dbReference type="InterPro" id="IPR050756">
    <property type="entry name" value="CSN3"/>
</dbReference>
<evidence type="ECO:0000256" key="3">
    <source>
        <dbReference type="ARBA" id="ARBA00007084"/>
    </source>
</evidence>
<dbReference type="PANTHER" id="PTHR10758">
    <property type="entry name" value="26S PROTEASOME NON-ATPASE REGULATORY SUBUNIT 3/COP9 SIGNALOSOME COMPLEX SUBUNIT 3"/>
    <property type="match status" value="1"/>
</dbReference>
<keyword evidence="5" id="KW-0963">Cytoplasm</keyword>
<evidence type="ECO:0000313" key="9">
    <source>
        <dbReference type="EMBL" id="KAK4114004.1"/>
    </source>
</evidence>
<comment type="subcellular location">
    <subcellularLocation>
        <location evidence="2">Cytoplasm</location>
    </subcellularLocation>
    <subcellularLocation>
        <location evidence="1">Nucleus</location>
    </subcellularLocation>
</comment>
<dbReference type="Pfam" id="PF22788">
    <property type="entry name" value="COP9_hel_rpt"/>
    <property type="match status" value="1"/>
</dbReference>
<dbReference type="EMBL" id="MU853338">
    <property type="protein sequence ID" value="KAK4114004.1"/>
    <property type="molecule type" value="Genomic_DNA"/>
</dbReference>
<accession>A0AAN6TGI3</accession>
<feature type="domain" description="PCI" evidence="8">
    <location>
        <begin position="225"/>
        <end position="404"/>
    </location>
</feature>
<evidence type="ECO:0000256" key="6">
    <source>
        <dbReference type="ARBA" id="ARBA00022790"/>
    </source>
</evidence>
<evidence type="ECO:0000259" key="8">
    <source>
        <dbReference type="PROSITE" id="PS50250"/>
    </source>
</evidence>
<organism evidence="9 10">
    <name type="scientific">Canariomyces notabilis</name>
    <dbReference type="NCBI Taxonomy" id="2074819"/>
    <lineage>
        <taxon>Eukaryota</taxon>
        <taxon>Fungi</taxon>
        <taxon>Dikarya</taxon>
        <taxon>Ascomycota</taxon>
        <taxon>Pezizomycotina</taxon>
        <taxon>Sordariomycetes</taxon>
        <taxon>Sordariomycetidae</taxon>
        <taxon>Sordariales</taxon>
        <taxon>Chaetomiaceae</taxon>
        <taxon>Canariomyces</taxon>
    </lineage>
</organism>
<comment type="caution">
    <text evidence="9">The sequence shown here is derived from an EMBL/GenBank/DDBJ whole genome shotgun (WGS) entry which is preliminary data.</text>
</comment>
<evidence type="ECO:0000256" key="4">
    <source>
        <dbReference type="ARBA" id="ARBA00014878"/>
    </source>
</evidence>
<evidence type="ECO:0000256" key="5">
    <source>
        <dbReference type="ARBA" id="ARBA00022490"/>
    </source>
</evidence>
<keyword evidence="6" id="KW-0736">Signalosome</keyword>